<proteinExistence type="predicted"/>
<reference evidence="2" key="1">
    <citation type="submission" date="2024-07" db="EMBL/GenBank/DDBJ databases">
        <title>Two chromosome-level genome assemblies of Korean endemic species Abeliophyllum distichum and Forsythia ovata (Oleaceae).</title>
        <authorList>
            <person name="Jang H."/>
        </authorList>
    </citation>
    <scope>NUCLEOTIDE SEQUENCE [LARGE SCALE GENOMIC DNA]</scope>
</reference>
<dbReference type="Proteomes" id="UP001604336">
    <property type="component" value="Unassembled WGS sequence"/>
</dbReference>
<gene>
    <name evidence="1" type="ORF">Adt_03521</name>
</gene>
<accession>A0ABD1W0U7</accession>
<protein>
    <submittedName>
        <fullName evidence="1">Uncharacterized protein</fullName>
    </submittedName>
</protein>
<sequence length="231" mass="26380">MILFLERVVERHQWTQVMAKSHAACTELVRRFYANFNGKISTKNSAYYHQNWVRGQWMEISLEGVNRYYSLEANQGQSALLKKMDYNLAAMLLYNFNTTLPKPLAKSLFKYKEFIAEYKALTRFVPDNIYPVSHKIIQLKSLSLLPGIHTHLSGDTASRSDPSFHFFPAQSRSSLTSSASSGSPARPLKMPLLTFWAFYSPPSPFLSAIRSLHPARSNKTIRVKPEVFSLP</sequence>
<evidence type="ECO:0000313" key="2">
    <source>
        <dbReference type="Proteomes" id="UP001604336"/>
    </source>
</evidence>
<name>A0ABD1W0U7_9LAMI</name>
<organism evidence="1 2">
    <name type="scientific">Abeliophyllum distichum</name>
    <dbReference type="NCBI Taxonomy" id="126358"/>
    <lineage>
        <taxon>Eukaryota</taxon>
        <taxon>Viridiplantae</taxon>
        <taxon>Streptophyta</taxon>
        <taxon>Embryophyta</taxon>
        <taxon>Tracheophyta</taxon>
        <taxon>Spermatophyta</taxon>
        <taxon>Magnoliopsida</taxon>
        <taxon>eudicotyledons</taxon>
        <taxon>Gunneridae</taxon>
        <taxon>Pentapetalae</taxon>
        <taxon>asterids</taxon>
        <taxon>lamiids</taxon>
        <taxon>Lamiales</taxon>
        <taxon>Oleaceae</taxon>
        <taxon>Forsythieae</taxon>
        <taxon>Abeliophyllum</taxon>
    </lineage>
</organism>
<evidence type="ECO:0000313" key="1">
    <source>
        <dbReference type="EMBL" id="KAL2542543.1"/>
    </source>
</evidence>
<dbReference type="EMBL" id="JBFOLK010000001">
    <property type="protein sequence ID" value="KAL2542543.1"/>
    <property type="molecule type" value="Genomic_DNA"/>
</dbReference>
<dbReference type="AlphaFoldDB" id="A0ABD1W0U7"/>
<comment type="caution">
    <text evidence="1">The sequence shown here is derived from an EMBL/GenBank/DDBJ whole genome shotgun (WGS) entry which is preliminary data.</text>
</comment>
<keyword evidence="2" id="KW-1185">Reference proteome</keyword>